<sequence length="828" mass="96043">MILQKLDANDVGSGLGSVRKTVVMFNDMPMISYDYEKPGWHHVYNGILSPFANKYKVYIKTELKSRAQEKEKQDSYLVTSDQERAVLHQKEKYQTSIIKPISTDKIEALILNGRKKRPQKKSPASDISKKSLIAKNKHFTSLVNQPKSVDINKIFEVNKRKSRKYKLNYDKFIKWSEDNLEACGRKMPDISQSNFEKLYYNDHEIIKELFSLQLRAFRRRSCICEYACNNVGNKKLHRLLIQELLIANQIKLMQIRGLIVDDSDNKGEEHSMTQSHEFSSEGESDDSDSDMGVIDEQTNEQTSLGNLLTRYVQIQEVVNKQNNFKLNQPTKSFKDNISVTTSNQMKQANSQKCGLQIEINQCAFPSRNTFKLKVENTLQETKFLMPSRTGFNGMNPNSSNCNSPGLNRMNSNIYKKRSLLKKQRKQELLRKQLEEALRLKKEKLLLQYRLKLIQQHKPKTLSFQPVINFLSTQSEQQMGETTEKSDSNKNEDESDFQKIKIKIIPEQSQSLSSVDEIKDNQSDDNVINNNRFDDQDTLHQQTYRLNAKQVSGRKSFVLPSRNSKISKPDYECTVYKIKNLRDHPKNQNMRLSLRDVNNQKFLTIQEMLCDQQQLNSRRTSEVNYLQQGDQKTVLKLPLQSSRQEKRISLNSLNKNKELPKQSCPYLQPVLNKVLSFDKLEKPFTAQLNYRLANVNLQTASSISTFVNQKQQPAQPQQQLFMHKRTSQNKKSVPALTQFQLNENHLVKHQKSTKRLSIKETLKMTKSLQNFKPAQQLIASTKQLDPSDPFSPVSSILSHRSIKNRATFAQSIQLMRNENFKQTYKNLNE</sequence>
<dbReference type="AlphaFoldDB" id="A0A078A553"/>
<feature type="region of interest" description="Disordered" evidence="1">
    <location>
        <begin position="388"/>
        <end position="408"/>
    </location>
</feature>
<feature type="compositionally biased region" description="Polar residues" evidence="1">
    <location>
        <begin position="389"/>
        <end position="408"/>
    </location>
</feature>
<accession>A0A078A553</accession>
<dbReference type="InParanoid" id="A0A078A553"/>
<feature type="region of interest" description="Disordered" evidence="1">
    <location>
        <begin position="474"/>
        <end position="494"/>
    </location>
</feature>
<proteinExistence type="predicted"/>
<gene>
    <name evidence="2" type="primary">Contig3733.g3988</name>
    <name evidence="2" type="ORF">STYLEM_4864</name>
</gene>
<reference evidence="2 3" key="1">
    <citation type="submission" date="2014-06" db="EMBL/GenBank/DDBJ databases">
        <authorList>
            <person name="Swart Estienne"/>
        </authorList>
    </citation>
    <scope>NUCLEOTIDE SEQUENCE [LARGE SCALE GENOMIC DNA]</scope>
    <source>
        <strain evidence="2 3">130c</strain>
    </source>
</reference>
<protein>
    <submittedName>
        <fullName evidence="2">Uncharacterized protein</fullName>
    </submittedName>
</protein>
<evidence type="ECO:0000313" key="3">
    <source>
        <dbReference type="Proteomes" id="UP000039865"/>
    </source>
</evidence>
<feature type="compositionally biased region" description="Acidic residues" evidence="1">
    <location>
        <begin position="280"/>
        <end position="289"/>
    </location>
</feature>
<dbReference type="EMBL" id="CCKQ01004712">
    <property type="protein sequence ID" value="CDW75869.1"/>
    <property type="molecule type" value="Genomic_DNA"/>
</dbReference>
<feature type="compositionally biased region" description="Basic and acidic residues" evidence="1">
    <location>
        <begin position="481"/>
        <end position="494"/>
    </location>
</feature>
<keyword evidence="3" id="KW-1185">Reference proteome</keyword>
<evidence type="ECO:0000313" key="2">
    <source>
        <dbReference type="EMBL" id="CDW75869.1"/>
    </source>
</evidence>
<name>A0A078A553_STYLE</name>
<feature type="region of interest" description="Disordered" evidence="1">
    <location>
        <begin position="266"/>
        <end position="293"/>
    </location>
</feature>
<organism evidence="2 3">
    <name type="scientific">Stylonychia lemnae</name>
    <name type="common">Ciliate</name>
    <dbReference type="NCBI Taxonomy" id="5949"/>
    <lineage>
        <taxon>Eukaryota</taxon>
        <taxon>Sar</taxon>
        <taxon>Alveolata</taxon>
        <taxon>Ciliophora</taxon>
        <taxon>Intramacronucleata</taxon>
        <taxon>Spirotrichea</taxon>
        <taxon>Stichotrichia</taxon>
        <taxon>Sporadotrichida</taxon>
        <taxon>Oxytrichidae</taxon>
        <taxon>Stylonychinae</taxon>
        <taxon>Stylonychia</taxon>
    </lineage>
</organism>
<dbReference type="Proteomes" id="UP000039865">
    <property type="component" value="Unassembled WGS sequence"/>
</dbReference>
<evidence type="ECO:0000256" key="1">
    <source>
        <dbReference type="SAM" id="MobiDB-lite"/>
    </source>
</evidence>